<feature type="transmembrane region" description="Helical" evidence="1">
    <location>
        <begin position="237"/>
        <end position="255"/>
    </location>
</feature>
<gene>
    <name evidence="2" type="ORF">Rcae01_06598</name>
</gene>
<organism evidence="2 3">
    <name type="scientific">Novipirellula caenicola</name>
    <dbReference type="NCBI Taxonomy" id="1536901"/>
    <lineage>
        <taxon>Bacteria</taxon>
        <taxon>Pseudomonadati</taxon>
        <taxon>Planctomycetota</taxon>
        <taxon>Planctomycetia</taxon>
        <taxon>Pirellulales</taxon>
        <taxon>Pirellulaceae</taxon>
        <taxon>Novipirellula</taxon>
    </lineage>
</organism>
<evidence type="ECO:0008006" key="4">
    <source>
        <dbReference type="Google" id="ProtNLM"/>
    </source>
</evidence>
<reference evidence="2 3" key="1">
    <citation type="submission" date="2024-02" db="EMBL/GenBank/DDBJ databases">
        <title>Rhodopirellula caenicola NBRC 110016.</title>
        <authorList>
            <person name="Ichikawa N."/>
            <person name="Katano-Makiyama Y."/>
            <person name="Hidaka K."/>
        </authorList>
    </citation>
    <scope>NUCLEOTIDE SEQUENCE [LARGE SCALE GENOMIC DNA]</scope>
    <source>
        <strain evidence="2 3">NBRC 110016</strain>
    </source>
</reference>
<accession>A0ABP9W3J8</accession>
<evidence type="ECO:0000313" key="3">
    <source>
        <dbReference type="Proteomes" id="UP001416858"/>
    </source>
</evidence>
<feature type="transmembrane region" description="Helical" evidence="1">
    <location>
        <begin position="344"/>
        <end position="362"/>
    </location>
</feature>
<feature type="transmembrane region" description="Helical" evidence="1">
    <location>
        <begin position="23"/>
        <end position="45"/>
    </location>
</feature>
<keyword evidence="1" id="KW-1133">Transmembrane helix</keyword>
<comment type="caution">
    <text evidence="2">The sequence shown here is derived from an EMBL/GenBank/DDBJ whole genome shotgun (WGS) entry which is preliminary data.</text>
</comment>
<protein>
    <recommendedName>
        <fullName evidence="4">Oligosaccharide repeat unit polymerase</fullName>
    </recommendedName>
</protein>
<feature type="transmembrane region" description="Helical" evidence="1">
    <location>
        <begin position="368"/>
        <end position="386"/>
    </location>
</feature>
<proteinExistence type="predicted"/>
<feature type="transmembrane region" description="Helical" evidence="1">
    <location>
        <begin position="57"/>
        <end position="78"/>
    </location>
</feature>
<dbReference type="EMBL" id="BAABRO010000035">
    <property type="protein sequence ID" value="GAA5511085.1"/>
    <property type="molecule type" value="Genomic_DNA"/>
</dbReference>
<feature type="transmembrane region" description="Helical" evidence="1">
    <location>
        <begin position="398"/>
        <end position="413"/>
    </location>
</feature>
<feature type="transmembrane region" description="Helical" evidence="1">
    <location>
        <begin position="161"/>
        <end position="183"/>
    </location>
</feature>
<evidence type="ECO:0000313" key="2">
    <source>
        <dbReference type="EMBL" id="GAA5511085.1"/>
    </source>
</evidence>
<keyword evidence="1" id="KW-0812">Transmembrane</keyword>
<sequence>MACLLLVCAGINAWNQRRKGWGIPALAVVVTVSVWYVGDALYNNYATYRSKIGDQALANAWWQVCLFIVAFMVLTPVISERLAGEQRPSQAVAILERRPLDQAHVQAKLDTLCKSMLVVWIALMLIALIRVKFDFVGLFAPYLGYKRDPWARNRIGGGIDAFLSLAAYFQTFLTAGFGVILALTKNRKTRGIAFVVCLLAFPYYIFDRTRNTMLATVVPGFSVWVFGRVRGRLLVKFTLVAFGVALTSMWFSFVLQNRTNRSIASAFASGSSLQKSAKHKHLGLNMAEELGWINKFIDQGNYEPNWGMRYFAEVVNPIPRVIWPDKPMIGIDYAIARGQGGARASSAGVFATISTGMIGQGVVNFGRWLGPVAAAILMAVWCGILARQDRQATEPARLLLYALGLILTFNMGRDITLLNLYPFAFGWIVIVYWERRQVRV</sequence>
<evidence type="ECO:0000256" key="1">
    <source>
        <dbReference type="SAM" id="Phobius"/>
    </source>
</evidence>
<keyword evidence="1" id="KW-0472">Membrane</keyword>
<dbReference type="Proteomes" id="UP001416858">
    <property type="component" value="Unassembled WGS sequence"/>
</dbReference>
<feature type="transmembrane region" description="Helical" evidence="1">
    <location>
        <begin position="419"/>
        <end position="435"/>
    </location>
</feature>
<name>A0ABP9W3J8_9BACT</name>
<keyword evidence="3" id="KW-1185">Reference proteome</keyword>
<feature type="transmembrane region" description="Helical" evidence="1">
    <location>
        <begin position="189"/>
        <end position="206"/>
    </location>
</feature>
<feature type="transmembrane region" description="Helical" evidence="1">
    <location>
        <begin position="117"/>
        <end position="140"/>
    </location>
</feature>